<dbReference type="AlphaFoldDB" id="A0A4S8L6U2"/>
<keyword evidence="1" id="KW-0378">Hydrolase</keyword>
<evidence type="ECO:0000313" key="4">
    <source>
        <dbReference type="Proteomes" id="UP000297245"/>
    </source>
</evidence>
<dbReference type="PANTHER" id="PTHR46517:SF1">
    <property type="entry name" value="FRUCTOSE-2,6-BISPHOSPHATASE TIGAR"/>
    <property type="match status" value="1"/>
</dbReference>
<dbReference type="EMBL" id="ML179615">
    <property type="protein sequence ID" value="THU84201.1"/>
    <property type="molecule type" value="Genomic_DNA"/>
</dbReference>
<dbReference type="SUPFAM" id="SSF53254">
    <property type="entry name" value="Phosphoglycerate mutase-like"/>
    <property type="match status" value="1"/>
</dbReference>
<dbReference type="CDD" id="cd07067">
    <property type="entry name" value="HP_PGM_like"/>
    <property type="match status" value="1"/>
</dbReference>
<dbReference type="OrthoDB" id="354304at2759"/>
<proteinExistence type="predicted"/>
<reference evidence="3 4" key="1">
    <citation type="journal article" date="2019" name="Nat. Ecol. Evol.">
        <title>Megaphylogeny resolves global patterns of mushroom evolution.</title>
        <authorList>
            <person name="Varga T."/>
            <person name="Krizsan K."/>
            <person name="Foldi C."/>
            <person name="Dima B."/>
            <person name="Sanchez-Garcia M."/>
            <person name="Sanchez-Ramirez S."/>
            <person name="Szollosi G.J."/>
            <person name="Szarkandi J.G."/>
            <person name="Papp V."/>
            <person name="Albert L."/>
            <person name="Andreopoulos W."/>
            <person name="Angelini C."/>
            <person name="Antonin V."/>
            <person name="Barry K.W."/>
            <person name="Bougher N.L."/>
            <person name="Buchanan P."/>
            <person name="Buyck B."/>
            <person name="Bense V."/>
            <person name="Catcheside P."/>
            <person name="Chovatia M."/>
            <person name="Cooper J."/>
            <person name="Damon W."/>
            <person name="Desjardin D."/>
            <person name="Finy P."/>
            <person name="Geml J."/>
            <person name="Haridas S."/>
            <person name="Hughes K."/>
            <person name="Justo A."/>
            <person name="Karasinski D."/>
            <person name="Kautmanova I."/>
            <person name="Kiss B."/>
            <person name="Kocsube S."/>
            <person name="Kotiranta H."/>
            <person name="LaButti K.M."/>
            <person name="Lechner B.E."/>
            <person name="Liimatainen K."/>
            <person name="Lipzen A."/>
            <person name="Lukacs Z."/>
            <person name="Mihaltcheva S."/>
            <person name="Morgado L.N."/>
            <person name="Niskanen T."/>
            <person name="Noordeloos M.E."/>
            <person name="Ohm R.A."/>
            <person name="Ortiz-Santana B."/>
            <person name="Ovrebo C."/>
            <person name="Racz N."/>
            <person name="Riley R."/>
            <person name="Savchenko A."/>
            <person name="Shiryaev A."/>
            <person name="Soop K."/>
            <person name="Spirin V."/>
            <person name="Szebenyi C."/>
            <person name="Tomsovsky M."/>
            <person name="Tulloss R.E."/>
            <person name="Uehling J."/>
            <person name="Grigoriev I.V."/>
            <person name="Vagvolgyi C."/>
            <person name="Papp T."/>
            <person name="Martin F.M."/>
            <person name="Miettinen O."/>
            <person name="Hibbett D.S."/>
            <person name="Nagy L.G."/>
        </authorList>
    </citation>
    <scope>NUCLEOTIDE SEQUENCE [LARGE SCALE GENOMIC DNA]</scope>
    <source>
        <strain evidence="3 4">CBS 962.96</strain>
    </source>
</reference>
<dbReference type="InterPro" id="IPR051695">
    <property type="entry name" value="Phosphoglycerate_Mutase"/>
</dbReference>
<evidence type="ECO:0000256" key="2">
    <source>
        <dbReference type="PIRSR" id="PIRSR613078-2"/>
    </source>
</evidence>
<accession>A0A4S8L6U2</accession>
<dbReference type="InterPro" id="IPR029033">
    <property type="entry name" value="His_PPase_superfam"/>
</dbReference>
<dbReference type="Gene3D" id="3.40.50.1240">
    <property type="entry name" value="Phosphoglycerate mutase-like"/>
    <property type="match status" value="1"/>
</dbReference>
<dbReference type="GO" id="GO:0043456">
    <property type="term" value="P:regulation of pentose-phosphate shunt"/>
    <property type="evidence" value="ECO:0007669"/>
    <property type="project" value="TreeGrafter"/>
</dbReference>
<dbReference type="Pfam" id="PF00300">
    <property type="entry name" value="His_Phos_1"/>
    <property type="match status" value="1"/>
</dbReference>
<organism evidence="3 4">
    <name type="scientific">Dendrothele bispora (strain CBS 962.96)</name>
    <dbReference type="NCBI Taxonomy" id="1314807"/>
    <lineage>
        <taxon>Eukaryota</taxon>
        <taxon>Fungi</taxon>
        <taxon>Dikarya</taxon>
        <taxon>Basidiomycota</taxon>
        <taxon>Agaricomycotina</taxon>
        <taxon>Agaricomycetes</taxon>
        <taxon>Agaricomycetidae</taxon>
        <taxon>Agaricales</taxon>
        <taxon>Agaricales incertae sedis</taxon>
        <taxon>Dendrothele</taxon>
    </lineage>
</organism>
<sequence length="114" mass="12671">MSGGRSLFPQDTLLNEAGKAQTKQVAEALADVEFSLVYSSDLKRASETAETIIRYHDGVKFVKTKELQERSSGLLGVGDAPLAGVRIGQLRKPALHLRYTCRKVFEPFHCRNFC</sequence>
<protein>
    <submittedName>
        <fullName evidence="3">Uncharacterized protein</fullName>
    </submittedName>
</protein>
<gene>
    <name evidence="3" type="ORF">K435DRAFT_806901</name>
</gene>
<dbReference type="GO" id="GO:0004331">
    <property type="term" value="F:fructose-2,6-bisphosphate 2-phosphatase activity"/>
    <property type="evidence" value="ECO:0007669"/>
    <property type="project" value="TreeGrafter"/>
</dbReference>
<feature type="binding site" evidence="2">
    <location>
        <position position="44"/>
    </location>
    <ligand>
        <name>substrate</name>
    </ligand>
</feature>
<dbReference type="Proteomes" id="UP000297245">
    <property type="component" value="Unassembled WGS sequence"/>
</dbReference>
<evidence type="ECO:0000313" key="3">
    <source>
        <dbReference type="EMBL" id="THU84201.1"/>
    </source>
</evidence>
<dbReference type="GO" id="GO:0005829">
    <property type="term" value="C:cytosol"/>
    <property type="evidence" value="ECO:0007669"/>
    <property type="project" value="TreeGrafter"/>
</dbReference>
<dbReference type="PANTHER" id="PTHR46517">
    <property type="entry name" value="FRUCTOSE-2,6-BISPHOSPHATASE TIGAR"/>
    <property type="match status" value="1"/>
</dbReference>
<evidence type="ECO:0000256" key="1">
    <source>
        <dbReference type="ARBA" id="ARBA00022801"/>
    </source>
</evidence>
<keyword evidence="4" id="KW-1185">Reference proteome</keyword>
<dbReference type="GO" id="GO:0045820">
    <property type="term" value="P:negative regulation of glycolytic process"/>
    <property type="evidence" value="ECO:0007669"/>
    <property type="project" value="TreeGrafter"/>
</dbReference>
<dbReference type="InterPro" id="IPR013078">
    <property type="entry name" value="His_Pase_superF_clade-1"/>
</dbReference>
<name>A0A4S8L6U2_DENBC</name>